<dbReference type="PROSITE" id="PS01208">
    <property type="entry name" value="VWFC_1"/>
    <property type="match status" value="2"/>
</dbReference>
<feature type="domain" description="VWFC" evidence="1">
    <location>
        <begin position="5"/>
        <end position="64"/>
    </location>
</feature>
<feature type="domain" description="VWFC" evidence="1">
    <location>
        <begin position="71"/>
        <end position="132"/>
    </location>
</feature>
<gene>
    <name evidence="2" type="ORF">OSB1V03_LOCUS4715</name>
</gene>
<reference evidence="2" key="1">
    <citation type="submission" date="2020-11" db="EMBL/GenBank/DDBJ databases">
        <authorList>
            <person name="Tran Van P."/>
        </authorList>
    </citation>
    <scope>NUCLEOTIDE SEQUENCE</scope>
</reference>
<dbReference type="Gene3D" id="6.20.200.20">
    <property type="match status" value="2"/>
</dbReference>
<sequence length="158" mass="17781">MDFEGNCIMKLSTHRDGQTYTYDHCTNCVCNATTNICQRKVCPPLTCSLTNQITELGECCPKCVETQETVTTCSYKGKEYKSGDNWKHNNCHKCSCLNGQIRCKAETCAKGLICPNRYKLTRLTGDCCHTCVERVMSREPVGVSDGWMSAYVMRSDMN</sequence>
<evidence type="ECO:0000259" key="1">
    <source>
        <dbReference type="PROSITE" id="PS50184"/>
    </source>
</evidence>
<accession>A0A7R9PX68</accession>
<evidence type="ECO:0000313" key="2">
    <source>
        <dbReference type="EMBL" id="CAD7624270.1"/>
    </source>
</evidence>
<dbReference type="PANTHER" id="PTHR46439">
    <property type="entry name" value="CYSTEINE-RICH MOTOR NEURON 1 PROTEIN"/>
    <property type="match status" value="1"/>
</dbReference>
<proteinExistence type="predicted"/>
<dbReference type="GO" id="GO:0005886">
    <property type="term" value="C:plasma membrane"/>
    <property type="evidence" value="ECO:0007669"/>
    <property type="project" value="TreeGrafter"/>
</dbReference>
<evidence type="ECO:0000313" key="3">
    <source>
        <dbReference type="Proteomes" id="UP000759131"/>
    </source>
</evidence>
<dbReference type="Pfam" id="PF00093">
    <property type="entry name" value="VWC"/>
    <property type="match status" value="2"/>
</dbReference>
<keyword evidence="3" id="KW-1185">Reference proteome</keyword>
<dbReference type="EMBL" id="CAJPIZ010002209">
    <property type="protein sequence ID" value="CAG2104700.1"/>
    <property type="molecule type" value="Genomic_DNA"/>
</dbReference>
<dbReference type="SMART" id="SM00214">
    <property type="entry name" value="VWC"/>
    <property type="match status" value="2"/>
</dbReference>
<dbReference type="SUPFAM" id="SSF57603">
    <property type="entry name" value="FnI-like domain"/>
    <property type="match status" value="2"/>
</dbReference>
<dbReference type="AlphaFoldDB" id="A0A7R9PX68"/>
<organism evidence="2">
    <name type="scientific">Medioppia subpectinata</name>
    <dbReference type="NCBI Taxonomy" id="1979941"/>
    <lineage>
        <taxon>Eukaryota</taxon>
        <taxon>Metazoa</taxon>
        <taxon>Ecdysozoa</taxon>
        <taxon>Arthropoda</taxon>
        <taxon>Chelicerata</taxon>
        <taxon>Arachnida</taxon>
        <taxon>Acari</taxon>
        <taxon>Acariformes</taxon>
        <taxon>Sarcoptiformes</taxon>
        <taxon>Oribatida</taxon>
        <taxon>Brachypylina</taxon>
        <taxon>Oppioidea</taxon>
        <taxon>Oppiidae</taxon>
        <taxon>Medioppia</taxon>
    </lineage>
</organism>
<protein>
    <recommendedName>
        <fullName evidence="1">VWFC domain-containing protein</fullName>
    </recommendedName>
</protein>
<dbReference type="EMBL" id="OC856784">
    <property type="protein sequence ID" value="CAD7624270.1"/>
    <property type="molecule type" value="Genomic_DNA"/>
</dbReference>
<dbReference type="InterPro" id="IPR052624">
    <property type="entry name" value="CRIM1"/>
</dbReference>
<dbReference type="PANTHER" id="PTHR46439:SF1">
    <property type="entry name" value="CYSTEINE-RICH MOTOR NEURON 1 PROTEIN"/>
    <property type="match status" value="1"/>
</dbReference>
<dbReference type="InterPro" id="IPR001007">
    <property type="entry name" value="VWF_dom"/>
</dbReference>
<name>A0A7R9PX68_9ACAR</name>
<dbReference type="Proteomes" id="UP000759131">
    <property type="component" value="Unassembled WGS sequence"/>
</dbReference>
<dbReference type="OrthoDB" id="6019304at2759"/>
<dbReference type="PROSITE" id="PS50184">
    <property type="entry name" value="VWFC_2"/>
    <property type="match status" value="2"/>
</dbReference>